<name>A0A1D8NVN0_9BURK</name>
<organism evidence="1 2">
    <name type="scientific">Hydrogenophaga crassostreae</name>
    <dbReference type="NCBI Taxonomy" id="1763535"/>
    <lineage>
        <taxon>Bacteria</taxon>
        <taxon>Pseudomonadati</taxon>
        <taxon>Pseudomonadota</taxon>
        <taxon>Betaproteobacteria</taxon>
        <taxon>Burkholderiales</taxon>
        <taxon>Comamonadaceae</taxon>
        <taxon>Hydrogenophaga</taxon>
    </lineage>
</organism>
<sequence>MPLALSATEKGSPTEQACHGFGLRPSLGNGLTQSFPARSWVGQALQLTRQWRVCKRAAWSTRHFF</sequence>
<dbReference type="KEGG" id="hyl:LPB072_10125"/>
<protein>
    <submittedName>
        <fullName evidence="1">Uncharacterized protein</fullName>
    </submittedName>
</protein>
<proteinExistence type="predicted"/>
<dbReference type="Proteomes" id="UP000185680">
    <property type="component" value="Chromosome"/>
</dbReference>
<accession>A0A1D8NVN0</accession>
<evidence type="ECO:0000313" key="2">
    <source>
        <dbReference type="Proteomes" id="UP000185680"/>
    </source>
</evidence>
<evidence type="ECO:0000313" key="1">
    <source>
        <dbReference type="EMBL" id="AOW13158.1"/>
    </source>
</evidence>
<gene>
    <name evidence="1" type="ORF">LPB072_10125</name>
</gene>
<dbReference type="EMBL" id="CP017476">
    <property type="protein sequence ID" value="AOW13158.1"/>
    <property type="molecule type" value="Genomic_DNA"/>
</dbReference>
<reference evidence="1 2" key="1">
    <citation type="submission" date="2016-10" db="EMBL/GenBank/DDBJ databases">
        <title>Hydorgenophaga sp. LPB0072 isolated from gastropod.</title>
        <authorList>
            <person name="Kim E."/>
            <person name="Yi H."/>
        </authorList>
    </citation>
    <scope>NUCLEOTIDE SEQUENCE [LARGE SCALE GENOMIC DNA]</scope>
    <source>
        <strain evidence="1 2">LPB0072</strain>
    </source>
</reference>
<dbReference type="AlphaFoldDB" id="A0A1D8NVN0"/>